<dbReference type="NCBIfam" id="NF041260">
    <property type="entry name" value="actino_IHF"/>
    <property type="match status" value="1"/>
</dbReference>
<dbReference type="SUPFAM" id="SSF46946">
    <property type="entry name" value="S13-like H2TH domain"/>
    <property type="match status" value="1"/>
</dbReference>
<dbReference type="EMBL" id="JBEXIP010000076">
    <property type="protein sequence ID" value="MET8438899.1"/>
    <property type="molecule type" value="Genomic_DNA"/>
</dbReference>
<dbReference type="Pfam" id="PF22525">
    <property type="entry name" value="H2TH_5"/>
    <property type="match status" value="1"/>
</dbReference>
<feature type="domain" description="Integration host factor-like helix-two turn-helix" evidence="1">
    <location>
        <begin position="32"/>
        <end position="100"/>
    </location>
</feature>
<organism evidence="2 3">
    <name type="scientific">Streptomyces sp. 900116325</name>
    <dbReference type="NCBI Taxonomy" id="3154295"/>
    <lineage>
        <taxon>Bacteria</taxon>
        <taxon>Bacillati</taxon>
        <taxon>Actinomycetota</taxon>
        <taxon>Actinomycetes</taxon>
        <taxon>Kitasatosporales</taxon>
        <taxon>Streptomycetaceae</taxon>
        <taxon>Streptomyces</taxon>
    </lineage>
</organism>
<dbReference type="RefSeq" id="WP_356713312.1">
    <property type="nucleotide sequence ID" value="NZ_JBEXIP010000076.1"/>
</dbReference>
<dbReference type="Gene3D" id="1.10.8.50">
    <property type="match status" value="1"/>
</dbReference>
<dbReference type="InterPro" id="IPR055201">
    <property type="entry name" value="IHF-like_H2TH"/>
</dbReference>
<dbReference type="InterPro" id="IPR047806">
    <property type="entry name" value="IHF_actinobact"/>
</dbReference>
<reference evidence="2 3" key="1">
    <citation type="submission" date="2024-06" db="EMBL/GenBank/DDBJ databases">
        <title>The Natural Products Discovery Center: Release of the First 8490 Sequenced Strains for Exploring Actinobacteria Biosynthetic Diversity.</title>
        <authorList>
            <person name="Kalkreuter E."/>
            <person name="Kautsar S.A."/>
            <person name="Yang D."/>
            <person name="Bader C.D."/>
            <person name="Teijaro C.N."/>
            <person name="Fluegel L."/>
            <person name="Davis C.M."/>
            <person name="Simpson J.R."/>
            <person name="Lauterbach L."/>
            <person name="Steele A.D."/>
            <person name="Gui C."/>
            <person name="Meng S."/>
            <person name="Li G."/>
            <person name="Viehrig K."/>
            <person name="Ye F."/>
            <person name="Su P."/>
            <person name="Kiefer A.F."/>
            <person name="Nichols A."/>
            <person name="Cepeda A.J."/>
            <person name="Yan W."/>
            <person name="Fan B."/>
            <person name="Jiang Y."/>
            <person name="Adhikari A."/>
            <person name="Zheng C.-J."/>
            <person name="Schuster L."/>
            <person name="Cowan T.M."/>
            <person name="Smanski M.J."/>
            <person name="Chevrette M.G."/>
            <person name="De Carvalho L.P.S."/>
            <person name="Shen B."/>
        </authorList>
    </citation>
    <scope>NUCLEOTIDE SEQUENCE [LARGE SCALE GENOMIC DNA]</scope>
    <source>
        <strain evidence="2 3">NPDC005137</strain>
    </source>
</reference>
<protein>
    <submittedName>
        <fullName evidence="2">Integration host factor, actinobacterial type</fullName>
    </submittedName>
</protein>
<evidence type="ECO:0000313" key="3">
    <source>
        <dbReference type="Proteomes" id="UP001550044"/>
    </source>
</evidence>
<comment type="caution">
    <text evidence="2">The sequence shown here is derived from an EMBL/GenBank/DDBJ whole genome shotgun (WGS) entry which is preliminary data.</text>
</comment>
<dbReference type="Proteomes" id="UP001550044">
    <property type="component" value="Unassembled WGS sequence"/>
</dbReference>
<name>A0ABV2UP65_9ACTN</name>
<dbReference type="InterPro" id="IPR010979">
    <property type="entry name" value="Ribosomal_uS13-like_H2TH"/>
</dbReference>
<proteinExistence type="predicted"/>
<accession>A0ABV2UP65</accession>
<keyword evidence="3" id="KW-1185">Reference proteome</keyword>
<gene>
    <name evidence="2" type="primary">mihF</name>
    <name evidence="2" type="ORF">ABZV61_40775</name>
</gene>
<evidence type="ECO:0000259" key="1">
    <source>
        <dbReference type="Pfam" id="PF22525"/>
    </source>
</evidence>
<evidence type="ECO:0000313" key="2">
    <source>
        <dbReference type="EMBL" id="MET8438899.1"/>
    </source>
</evidence>
<sequence>MPLPALSAETRAENLRKAVAVRRERSELLDALKHGRLSLREVLDRDDQAVGKIFAKRLLEGLPNIGKIRAGQLLAELGISDRRRVRGLGARQRAKLLELFPHQR</sequence>